<proteinExistence type="predicted"/>
<gene>
    <name evidence="4" type="primary">glcR</name>
    <name evidence="4" type="ORF">BG04_5161</name>
</gene>
<evidence type="ECO:0000313" key="4">
    <source>
        <dbReference type="EMBL" id="AJI24337.1"/>
    </source>
</evidence>
<dbReference type="HOGENOM" id="CLU_060699_2_0_9"/>
<dbReference type="Gene3D" id="3.40.50.1360">
    <property type="match status" value="1"/>
</dbReference>
<dbReference type="InterPro" id="IPR036390">
    <property type="entry name" value="WH_DNA-bd_sf"/>
</dbReference>
<evidence type="ECO:0000313" key="5">
    <source>
        <dbReference type="Proteomes" id="UP000031829"/>
    </source>
</evidence>
<dbReference type="SUPFAM" id="SSF100950">
    <property type="entry name" value="NagB/RpiA/CoA transferase-like"/>
    <property type="match status" value="1"/>
</dbReference>
<accession>A0A0B6AT63</accession>
<dbReference type="EMBL" id="CP009920">
    <property type="protein sequence ID" value="AJI24337.1"/>
    <property type="molecule type" value="Genomic_DNA"/>
</dbReference>
<keyword evidence="1" id="KW-0805">Transcription regulation</keyword>
<dbReference type="KEGG" id="bmeg:BG04_5161"/>
<dbReference type="Pfam" id="PF00455">
    <property type="entry name" value="DeoRC"/>
    <property type="match status" value="1"/>
</dbReference>
<dbReference type="SMART" id="SM01134">
    <property type="entry name" value="DeoRC"/>
    <property type="match status" value="1"/>
</dbReference>
<dbReference type="PANTHER" id="PTHR30363">
    <property type="entry name" value="HTH-TYPE TRANSCRIPTIONAL REGULATOR SRLR-RELATED"/>
    <property type="match status" value="1"/>
</dbReference>
<evidence type="ECO:0000256" key="3">
    <source>
        <dbReference type="ARBA" id="ARBA00023163"/>
    </source>
</evidence>
<organism evidence="4 5">
    <name type="scientific">Priestia megaterium (strain ATCC 14581 / DSM 32 / CCUG 1817 / JCM 2506 / NBRC 15308 / NCIMB 9376 / NCTC 10342 / NRRL B-14308 / VKM B-512 / Ford 19)</name>
    <name type="common">Bacillus megaterium</name>
    <dbReference type="NCBI Taxonomy" id="1348623"/>
    <lineage>
        <taxon>Bacteria</taxon>
        <taxon>Bacillati</taxon>
        <taxon>Bacillota</taxon>
        <taxon>Bacilli</taxon>
        <taxon>Bacillales</taxon>
        <taxon>Bacillaceae</taxon>
        <taxon>Priestia</taxon>
    </lineage>
</organism>
<protein>
    <submittedName>
        <fullName evidence="4">HTH-type transcriptional repressor glcR</fullName>
    </submittedName>
</protein>
<dbReference type="PANTHER" id="PTHR30363:SF51">
    <property type="entry name" value="HTH-TYPE TRANSCRIPTIONAL REPRESSOR GLCR"/>
    <property type="match status" value="1"/>
</dbReference>
<name>A0A0B6AT63_PRIM2</name>
<evidence type="ECO:0000256" key="1">
    <source>
        <dbReference type="ARBA" id="ARBA00023015"/>
    </source>
</evidence>
<dbReference type="GeneID" id="93643121"/>
<dbReference type="AlphaFoldDB" id="A0A0B6AT63"/>
<dbReference type="GO" id="GO:0003677">
    <property type="term" value="F:DNA binding"/>
    <property type="evidence" value="ECO:0007669"/>
    <property type="project" value="UniProtKB-KW"/>
</dbReference>
<dbReference type="InterPro" id="IPR018356">
    <property type="entry name" value="Tscrpt_reg_HTH_DeoR_CS"/>
</dbReference>
<dbReference type="PRINTS" id="PR00037">
    <property type="entry name" value="HTHLACR"/>
</dbReference>
<dbReference type="InterPro" id="IPR036388">
    <property type="entry name" value="WH-like_DNA-bd_sf"/>
</dbReference>
<dbReference type="PATRIC" id="fig|592022.4.peg.2647"/>
<evidence type="ECO:0000256" key="2">
    <source>
        <dbReference type="ARBA" id="ARBA00023125"/>
    </source>
</evidence>
<dbReference type="SUPFAM" id="SSF46785">
    <property type="entry name" value="Winged helix' DNA-binding domain"/>
    <property type="match status" value="1"/>
</dbReference>
<dbReference type="RefSeq" id="WP_013083484.1">
    <property type="nucleotide sequence ID" value="NZ_BCVB01000010.1"/>
</dbReference>
<keyword evidence="2" id="KW-0238">DNA-binding</keyword>
<keyword evidence="3" id="KW-0804">Transcription</keyword>
<dbReference type="PROSITE" id="PS51000">
    <property type="entry name" value="HTH_DEOR_2"/>
    <property type="match status" value="1"/>
</dbReference>
<dbReference type="SMART" id="SM00420">
    <property type="entry name" value="HTH_DEOR"/>
    <property type="match status" value="1"/>
</dbReference>
<reference evidence="4 5" key="1">
    <citation type="journal article" date="2015" name="Genome Announc.">
        <title>Complete genome sequences for 35 biothreat assay-relevant bacillus species.</title>
        <authorList>
            <person name="Johnson S.L."/>
            <person name="Daligault H.E."/>
            <person name="Davenport K.W."/>
            <person name="Jaissle J."/>
            <person name="Frey K.G."/>
            <person name="Ladner J.T."/>
            <person name="Broomall S.M."/>
            <person name="Bishop-Lilly K.A."/>
            <person name="Bruce D.C."/>
            <person name="Gibbons H.S."/>
            <person name="Coyne S.R."/>
            <person name="Lo C.C."/>
            <person name="Meincke L."/>
            <person name="Munk A.C."/>
            <person name="Koroleva G.I."/>
            <person name="Rosenzweig C.N."/>
            <person name="Palacios G.F."/>
            <person name="Redden C.L."/>
            <person name="Minogue T.D."/>
            <person name="Chain P.S."/>
        </authorList>
    </citation>
    <scope>NUCLEOTIDE SEQUENCE [LARGE SCALE GENOMIC DNA]</scope>
    <source>
        <strain evidence="5">ATCC 14581 / DSM 32 / JCM 2506 / NBRC 15308 / NCIMB 9376 / NCTC 10342 / NRRL B-14308 / VKM B-512</strain>
    </source>
</reference>
<dbReference type="Gene3D" id="1.10.10.10">
    <property type="entry name" value="Winged helix-like DNA-binding domain superfamily/Winged helix DNA-binding domain"/>
    <property type="match status" value="1"/>
</dbReference>
<dbReference type="InterPro" id="IPR014036">
    <property type="entry name" value="DeoR-like_C"/>
</dbReference>
<dbReference type="PROSITE" id="PS00894">
    <property type="entry name" value="HTH_DEOR_1"/>
    <property type="match status" value="1"/>
</dbReference>
<dbReference type="InterPro" id="IPR050313">
    <property type="entry name" value="Carb_Metab_HTH_regulators"/>
</dbReference>
<dbReference type="Pfam" id="PF08220">
    <property type="entry name" value="HTH_DeoR"/>
    <property type="match status" value="1"/>
</dbReference>
<dbReference type="InterPro" id="IPR037171">
    <property type="entry name" value="NagB/RpiA_transferase-like"/>
</dbReference>
<dbReference type="Proteomes" id="UP000031829">
    <property type="component" value="Chromosome"/>
</dbReference>
<dbReference type="InterPro" id="IPR001034">
    <property type="entry name" value="DeoR_HTH"/>
</dbReference>
<sequence>MYQEQRMSAIVEYLHTHRTITLDEICDMFTVSKDTARRDLVKLEEHGEVMRVKGGATLSSSHIVDYSERTPTKAKEQIAKEAASLISAGYDVLLDTSSTIALMAKYMDVKHATVITNSIDNVDLLDQYTTCDTFLLPGKFNGKNRNVTGPRTISTLQEYKVDQLFLGTCGVGADGITSPSEEEAFLKRQMIQCARQVIMLADHTKFEREFLHRVCDMSDIDILITNKAPEADVKEKIEQNQVRLIVTDVDKGEETQ</sequence>
<dbReference type="GO" id="GO:0003700">
    <property type="term" value="F:DNA-binding transcription factor activity"/>
    <property type="evidence" value="ECO:0007669"/>
    <property type="project" value="InterPro"/>
</dbReference>